<evidence type="ECO:0000259" key="1">
    <source>
        <dbReference type="PROSITE" id="PS51186"/>
    </source>
</evidence>
<name>A0ABT6CKF4_9SPHN</name>
<keyword evidence="3" id="KW-1185">Reference proteome</keyword>
<dbReference type="SUPFAM" id="SSF55729">
    <property type="entry name" value="Acyl-CoA N-acyltransferases (Nat)"/>
    <property type="match status" value="1"/>
</dbReference>
<gene>
    <name evidence="2" type="ORF">POM99_10110</name>
</gene>
<organism evidence="2 3">
    <name type="scientific">Novosphingobium cyanobacteriorum</name>
    <dbReference type="NCBI Taxonomy" id="3024215"/>
    <lineage>
        <taxon>Bacteria</taxon>
        <taxon>Pseudomonadati</taxon>
        <taxon>Pseudomonadota</taxon>
        <taxon>Alphaproteobacteria</taxon>
        <taxon>Sphingomonadales</taxon>
        <taxon>Sphingomonadaceae</taxon>
        <taxon>Novosphingobium</taxon>
    </lineage>
</organism>
<protein>
    <submittedName>
        <fullName evidence="2">GNAT family N-acetyltransferase</fullName>
    </submittedName>
</protein>
<dbReference type="PANTHER" id="PTHR43792:SF1">
    <property type="entry name" value="N-ACETYLTRANSFERASE DOMAIN-CONTAINING PROTEIN"/>
    <property type="match status" value="1"/>
</dbReference>
<dbReference type="InterPro" id="IPR016181">
    <property type="entry name" value="Acyl_CoA_acyltransferase"/>
</dbReference>
<proteinExistence type="predicted"/>
<dbReference type="PANTHER" id="PTHR43792">
    <property type="entry name" value="GNAT FAMILY, PUTATIVE (AFU_ORTHOLOGUE AFUA_3G00765)-RELATED-RELATED"/>
    <property type="match status" value="1"/>
</dbReference>
<dbReference type="PROSITE" id="PS51186">
    <property type="entry name" value="GNAT"/>
    <property type="match status" value="1"/>
</dbReference>
<dbReference type="RefSeq" id="WP_277277365.1">
    <property type="nucleotide sequence ID" value="NZ_JAROCY010000008.1"/>
</dbReference>
<evidence type="ECO:0000313" key="3">
    <source>
        <dbReference type="Proteomes" id="UP001222770"/>
    </source>
</evidence>
<dbReference type="Proteomes" id="UP001222770">
    <property type="component" value="Unassembled WGS sequence"/>
</dbReference>
<sequence>MELRTARLLLRPARSDDVDPLHAIMRQPRTMAYWSTPPHESPEQTADFVTAMMEIPDGQGEDFVVEWEGRVIGKAGLYRFPDIGYLFDPAVWGQGFAQEALRAVIGRAFTVHALPRIQADVDPRNAASIRLLGRLGFHETHRQSRTWLVGEEWCDSVYFALLREDFQTT</sequence>
<comment type="caution">
    <text evidence="2">The sequence shown here is derived from an EMBL/GenBank/DDBJ whole genome shotgun (WGS) entry which is preliminary data.</text>
</comment>
<dbReference type="InterPro" id="IPR000182">
    <property type="entry name" value="GNAT_dom"/>
</dbReference>
<dbReference type="CDD" id="cd04301">
    <property type="entry name" value="NAT_SF"/>
    <property type="match status" value="1"/>
</dbReference>
<dbReference type="Pfam" id="PF13302">
    <property type="entry name" value="Acetyltransf_3"/>
    <property type="match status" value="1"/>
</dbReference>
<reference evidence="2 3" key="1">
    <citation type="submission" date="2023-03" db="EMBL/GenBank/DDBJ databases">
        <title>Novosphingobium cyanobacteriorum sp. nov., isolated from a eutrophic reservoir during the Microcystis bloom period.</title>
        <authorList>
            <person name="Kang M."/>
            <person name="Le V."/>
            <person name="Ko S.-R."/>
            <person name="Lee S.-A."/>
            <person name="Ahn C.-Y."/>
        </authorList>
    </citation>
    <scope>NUCLEOTIDE SEQUENCE [LARGE SCALE GENOMIC DNA]</scope>
    <source>
        <strain evidence="2 3">HBC54</strain>
    </source>
</reference>
<dbReference type="EMBL" id="JAROCY010000008">
    <property type="protein sequence ID" value="MDF8333555.1"/>
    <property type="molecule type" value="Genomic_DNA"/>
</dbReference>
<dbReference type="InterPro" id="IPR051531">
    <property type="entry name" value="N-acetyltransferase"/>
</dbReference>
<accession>A0ABT6CKF4</accession>
<dbReference type="Gene3D" id="3.40.630.30">
    <property type="match status" value="1"/>
</dbReference>
<feature type="domain" description="N-acetyltransferase" evidence="1">
    <location>
        <begin position="8"/>
        <end position="164"/>
    </location>
</feature>
<evidence type="ECO:0000313" key="2">
    <source>
        <dbReference type="EMBL" id="MDF8333555.1"/>
    </source>
</evidence>